<dbReference type="InterPro" id="IPR050443">
    <property type="entry name" value="RbsD/FucU_mutarotase"/>
</dbReference>
<gene>
    <name evidence="4" type="ORF">KD146_00235</name>
</gene>
<dbReference type="RefSeq" id="WP_212656765.1">
    <property type="nucleotide sequence ID" value="NZ_JAGXTP010000001.1"/>
</dbReference>
<dbReference type="AlphaFoldDB" id="A0A942ECI8"/>
<protein>
    <submittedName>
        <fullName evidence="4">Ribose ABC transporter</fullName>
    </submittedName>
</protein>
<keyword evidence="5" id="KW-1185">Reference proteome</keyword>
<dbReference type="InterPro" id="IPR007721">
    <property type="entry name" value="RbsD_FucU"/>
</dbReference>
<organism evidence="4 5">
    <name type="scientific">Devosia litorisediminis</name>
    <dbReference type="NCBI Taxonomy" id="2829817"/>
    <lineage>
        <taxon>Bacteria</taxon>
        <taxon>Pseudomonadati</taxon>
        <taxon>Pseudomonadota</taxon>
        <taxon>Alphaproteobacteria</taxon>
        <taxon>Hyphomicrobiales</taxon>
        <taxon>Devosiaceae</taxon>
        <taxon>Devosia</taxon>
    </lineage>
</organism>
<reference evidence="4" key="1">
    <citation type="submission" date="2021-04" db="EMBL/GenBank/DDBJ databases">
        <title>Devosia litorisediminis sp. nov., isolated from a sand dune.</title>
        <authorList>
            <person name="Park S."/>
            <person name="Yoon J.-H."/>
        </authorList>
    </citation>
    <scope>NUCLEOTIDE SEQUENCE</scope>
    <source>
        <strain evidence="4">BSSL-BM10</strain>
    </source>
</reference>
<comment type="caution">
    <text evidence="4">The sequence shown here is derived from an EMBL/GenBank/DDBJ whole genome shotgun (WGS) entry which is preliminary data.</text>
</comment>
<dbReference type="GO" id="GO:0036373">
    <property type="term" value="F:L-fucose mutarotase activity"/>
    <property type="evidence" value="ECO:0007669"/>
    <property type="project" value="UniProtKB-EC"/>
</dbReference>
<dbReference type="Proteomes" id="UP000678281">
    <property type="component" value="Unassembled WGS sequence"/>
</dbReference>
<sequence>MLKSIPPILGPDLLAILRAMGHGDEITIVDANFPADSSGPALVRMDGISATEILDAVLSLLPLDDFVDEAAIVMQTVGDPTRREPVVDAFEGILQQHEPSMSISSLERFAFYERVKKGYAIVQSGESRLYGNIILKKGVIRPAD</sequence>
<evidence type="ECO:0000313" key="4">
    <source>
        <dbReference type="EMBL" id="MBS3847111.1"/>
    </source>
</evidence>
<keyword evidence="2" id="KW-0413">Isomerase</keyword>
<comment type="catalytic activity">
    <reaction evidence="1">
        <text>beta-D-ribopyranose = beta-D-ribofuranose</text>
        <dbReference type="Rhea" id="RHEA:25432"/>
        <dbReference type="ChEBI" id="CHEBI:27476"/>
        <dbReference type="ChEBI" id="CHEBI:47002"/>
        <dbReference type="EC" id="5.4.99.62"/>
    </reaction>
</comment>
<evidence type="ECO:0000256" key="2">
    <source>
        <dbReference type="ARBA" id="ARBA00023235"/>
    </source>
</evidence>
<dbReference type="SUPFAM" id="SSF102546">
    <property type="entry name" value="RbsD-like"/>
    <property type="match status" value="1"/>
</dbReference>
<dbReference type="EMBL" id="JAGXTP010000001">
    <property type="protein sequence ID" value="MBS3847111.1"/>
    <property type="molecule type" value="Genomic_DNA"/>
</dbReference>
<dbReference type="Pfam" id="PF05025">
    <property type="entry name" value="RbsD_FucU"/>
    <property type="match status" value="1"/>
</dbReference>
<evidence type="ECO:0000256" key="3">
    <source>
        <dbReference type="ARBA" id="ARBA00036324"/>
    </source>
</evidence>
<evidence type="ECO:0000256" key="1">
    <source>
        <dbReference type="ARBA" id="ARBA00000223"/>
    </source>
</evidence>
<dbReference type="InterPro" id="IPR023750">
    <property type="entry name" value="RbsD-like_sf"/>
</dbReference>
<evidence type="ECO:0000313" key="5">
    <source>
        <dbReference type="Proteomes" id="UP000678281"/>
    </source>
</evidence>
<accession>A0A942ECI8</accession>
<dbReference type="GO" id="GO:0062193">
    <property type="term" value="F:D-ribose pyranase activity"/>
    <property type="evidence" value="ECO:0007669"/>
    <property type="project" value="UniProtKB-EC"/>
</dbReference>
<proteinExistence type="predicted"/>
<dbReference type="GO" id="GO:0042806">
    <property type="term" value="F:fucose binding"/>
    <property type="evidence" value="ECO:0007669"/>
    <property type="project" value="TreeGrafter"/>
</dbReference>
<name>A0A942ECI8_9HYPH</name>
<comment type="catalytic activity">
    <reaction evidence="3">
        <text>alpha-L-fucose = beta-L-fucose</text>
        <dbReference type="Rhea" id="RHEA:25580"/>
        <dbReference type="ChEBI" id="CHEBI:42548"/>
        <dbReference type="ChEBI" id="CHEBI:42589"/>
        <dbReference type="EC" id="5.1.3.29"/>
    </reaction>
</comment>
<dbReference type="PANTHER" id="PTHR31690">
    <property type="entry name" value="FUCOSE MUTAROTASE"/>
    <property type="match status" value="1"/>
</dbReference>
<dbReference type="PANTHER" id="PTHR31690:SF4">
    <property type="entry name" value="FUCOSE MUTAROTASE"/>
    <property type="match status" value="1"/>
</dbReference>
<dbReference type="Gene3D" id="3.40.1650.10">
    <property type="entry name" value="RbsD-like domain"/>
    <property type="match status" value="1"/>
</dbReference>
<dbReference type="GO" id="GO:0006004">
    <property type="term" value="P:fucose metabolic process"/>
    <property type="evidence" value="ECO:0007669"/>
    <property type="project" value="TreeGrafter"/>
</dbReference>